<keyword evidence="7 9" id="KW-0811">Translocation</keyword>
<dbReference type="InterPro" id="IPR030659">
    <property type="entry name" value="SecY_CS"/>
</dbReference>
<dbReference type="Pfam" id="PF10559">
    <property type="entry name" value="Plug_translocon"/>
    <property type="match status" value="1"/>
</dbReference>
<evidence type="ECO:0000256" key="9">
    <source>
        <dbReference type="RuleBase" id="RU003484"/>
    </source>
</evidence>
<evidence type="ECO:0000256" key="7">
    <source>
        <dbReference type="ARBA" id="ARBA00023010"/>
    </source>
</evidence>
<dbReference type="PIRSF" id="PIRSF004557">
    <property type="entry name" value="SecY"/>
    <property type="match status" value="1"/>
</dbReference>
<keyword evidence="14" id="KW-1185">Reference proteome</keyword>
<gene>
    <name evidence="13" type="ORF">OKIOD_LOCUS13790</name>
</gene>
<evidence type="ECO:0000256" key="4">
    <source>
        <dbReference type="ARBA" id="ARBA00022692"/>
    </source>
</evidence>
<evidence type="ECO:0000313" key="13">
    <source>
        <dbReference type="EMBL" id="CAG5110643.1"/>
    </source>
</evidence>
<dbReference type="EMBL" id="OU015567">
    <property type="protein sequence ID" value="CAG5110643.1"/>
    <property type="molecule type" value="Genomic_DNA"/>
</dbReference>
<keyword evidence="3 9" id="KW-0813">Transport</keyword>
<evidence type="ECO:0000256" key="5">
    <source>
        <dbReference type="ARBA" id="ARBA00022927"/>
    </source>
</evidence>
<dbReference type="PROSITE" id="PS00756">
    <property type="entry name" value="SECY_2"/>
    <property type="match status" value="1"/>
</dbReference>
<keyword evidence="8 11" id="KW-0472">Membrane</keyword>
<feature type="domain" description="Translocon Sec61/SecY plug" evidence="12">
    <location>
        <begin position="40"/>
        <end position="74"/>
    </location>
</feature>
<evidence type="ECO:0000256" key="11">
    <source>
        <dbReference type="SAM" id="Phobius"/>
    </source>
</evidence>
<evidence type="ECO:0000256" key="10">
    <source>
        <dbReference type="RuleBase" id="RU004349"/>
    </source>
</evidence>
<dbReference type="Gene3D" id="1.10.3370.10">
    <property type="entry name" value="SecY subunit domain"/>
    <property type="match status" value="1"/>
</dbReference>
<evidence type="ECO:0000313" key="14">
    <source>
        <dbReference type="Proteomes" id="UP001158576"/>
    </source>
</evidence>
<feature type="transmembrane region" description="Helical" evidence="11">
    <location>
        <begin position="412"/>
        <end position="433"/>
    </location>
</feature>
<dbReference type="NCBIfam" id="NF006341">
    <property type="entry name" value="PRK08568.1-5"/>
    <property type="match status" value="1"/>
</dbReference>
<feature type="transmembrane region" description="Helical" evidence="11">
    <location>
        <begin position="242"/>
        <end position="263"/>
    </location>
</feature>
<feature type="transmembrane region" description="Helical" evidence="11">
    <location>
        <begin position="32"/>
        <end position="54"/>
    </location>
</feature>
<evidence type="ECO:0000256" key="3">
    <source>
        <dbReference type="ARBA" id="ARBA00022448"/>
    </source>
</evidence>
<keyword evidence="6 11" id="KW-1133">Transmembrane helix</keyword>
<accession>A0ABN7SZL7</accession>
<evidence type="ECO:0000256" key="2">
    <source>
        <dbReference type="ARBA" id="ARBA00005751"/>
    </source>
</evidence>
<organism evidence="13 14">
    <name type="scientific">Oikopleura dioica</name>
    <name type="common">Tunicate</name>
    <dbReference type="NCBI Taxonomy" id="34765"/>
    <lineage>
        <taxon>Eukaryota</taxon>
        <taxon>Metazoa</taxon>
        <taxon>Chordata</taxon>
        <taxon>Tunicata</taxon>
        <taxon>Appendicularia</taxon>
        <taxon>Copelata</taxon>
        <taxon>Oikopleuridae</taxon>
        <taxon>Oikopleura</taxon>
    </lineage>
</organism>
<feature type="transmembrane region" description="Helical" evidence="11">
    <location>
        <begin position="360"/>
        <end position="381"/>
    </location>
</feature>
<sequence>MAVKFLEVIRPFCNVLPEVEKPQRRIQFREKVLWTAITLFIFLVCCQIPLFGIMSSESADPFYWIRVILASNRGTLMELGISPIVTSGLIMQLLAGAKIIEVGDTPKERALFSGAQKLFGMIMTLGQAVVYVLTGMYGDPAQMGTGICCLIVIQLFVAGMIVLLLDELLSKGYGLGSGISLFIATNICETIVWKAFSPTTVNVGRGTEFEGAVVALFHLLATKQDKVRALNEAFYRQNLPNLMNLLATVLVFLVVIYFQGFRVDLPIKSIRYRGQYSTYPIKLFYTSNIPIILQSALVSNLYVISQMLSTRFAGNFFVSLLGVWDATEDRRGGSHPTGGLCYYLSPPESWKSVTSDPMHAVLYVIFMLGSCAFFSMTWIDVSGSSPKDVSKQLKEQGMVMRGFRESSMTHELGRYIPTAAWFGGMCIGALSVMADGLGAIGSGTGILLAVTIIYQYFEIFVKEQQELGGMGGMLF</sequence>
<dbReference type="InterPro" id="IPR002208">
    <property type="entry name" value="SecY/SEC61-alpha"/>
</dbReference>
<feature type="transmembrane region" description="Helical" evidence="11">
    <location>
        <begin position="118"/>
        <end position="137"/>
    </location>
</feature>
<comment type="similarity">
    <text evidence="2 10">Belongs to the SecY/SEC61-alpha family.</text>
</comment>
<dbReference type="NCBIfam" id="TIGR00967">
    <property type="entry name" value="3a0501s007"/>
    <property type="match status" value="1"/>
</dbReference>
<dbReference type="InterPro" id="IPR019561">
    <property type="entry name" value="Translocon_Sec61/SecY_plug_dom"/>
</dbReference>
<comment type="subcellular location">
    <subcellularLocation>
        <location evidence="1">Endomembrane system</location>
        <topology evidence="1">Multi-pass membrane protein</topology>
    </subcellularLocation>
    <subcellularLocation>
        <location evidence="9">Membrane</location>
        <topology evidence="9">Multi-pass membrane protein</topology>
    </subcellularLocation>
</comment>
<evidence type="ECO:0000259" key="12">
    <source>
        <dbReference type="Pfam" id="PF10559"/>
    </source>
</evidence>
<evidence type="ECO:0000256" key="1">
    <source>
        <dbReference type="ARBA" id="ARBA00004127"/>
    </source>
</evidence>
<proteinExistence type="inferred from homology"/>
<dbReference type="PROSITE" id="PS00755">
    <property type="entry name" value="SECY_1"/>
    <property type="match status" value="1"/>
</dbReference>
<dbReference type="SUPFAM" id="SSF103491">
    <property type="entry name" value="Preprotein translocase SecY subunit"/>
    <property type="match status" value="1"/>
</dbReference>
<evidence type="ECO:0000256" key="8">
    <source>
        <dbReference type="ARBA" id="ARBA00023136"/>
    </source>
</evidence>
<feature type="transmembrane region" description="Helical" evidence="11">
    <location>
        <begin position="172"/>
        <end position="193"/>
    </location>
</feature>
<protein>
    <submittedName>
        <fullName evidence="13">Oidioi.mRNA.OKI2018_I69.chr2.g5025.t1.cds</fullName>
    </submittedName>
</protein>
<keyword evidence="4 9" id="KW-0812">Transmembrane</keyword>
<dbReference type="Pfam" id="PF00344">
    <property type="entry name" value="SecY"/>
    <property type="match status" value="1"/>
</dbReference>
<evidence type="ECO:0000256" key="6">
    <source>
        <dbReference type="ARBA" id="ARBA00022989"/>
    </source>
</evidence>
<feature type="transmembrane region" description="Helical" evidence="11">
    <location>
        <begin position="74"/>
        <end position="97"/>
    </location>
</feature>
<dbReference type="PANTHER" id="PTHR10906">
    <property type="entry name" value="SECY/SEC61-ALPHA FAMILY MEMBER"/>
    <property type="match status" value="1"/>
</dbReference>
<dbReference type="InterPro" id="IPR023201">
    <property type="entry name" value="SecY_dom_sf"/>
</dbReference>
<name>A0ABN7SZL7_OIKDI</name>
<keyword evidence="5 9" id="KW-0653">Protein transport</keyword>
<feature type="transmembrane region" description="Helical" evidence="11">
    <location>
        <begin position="439"/>
        <end position="457"/>
    </location>
</feature>
<dbReference type="Proteomes" id="UP001158576">
    <property type="component" value="Chromosome 2"/>
</dbReference>
<reference evidence="13 14" key="1">
    <citation type="submission" date="2021-04" db="EMBL/GenBank/DDBJ databases">
        <authorList>
            <person name="Bliznina A."/>
        </authorList>
    </citation>
    <scope>NUCLEOTIDE SEQUENCE [LARGE SCALE GENOMIC DNA]</scope>
</reference>
<feature type="transmembrane region" description="Helical" evidence="11">
    <location>
        <begin position="283"/>
        <end position="304"/>
    </location>
</feature>
<feature type="transmembrane region" description="Helical" evidence="11">
    <location>
        <begin position="143"/>
        <end position="165"/>
    </location>
</feature>